<name>A0A1A0MQK0_MYCMU</name>
<keyword evidence="3 6" id="KW-0812">Transmembrane</keyword>
<evidence type="ECO:0000256" key="5">
    <source>
        <dbReference type="ARBA" id="ARBA00023136"/>
    </source>
</evidence>
<evidence type="ECO:0000313" key="8">
    <source>
        <dbReference type="EMBL" id="OBA87667.1"/>
    </source>
</evidence>
<gene>
    <name evidence="8" type="ORF">A5642_19070</name>
</gene>
<accession>A0A1A0MQK0</accession>
<feature type="transmembrane region" description="Helical" evidence="6">
    <location>
        <begin position="135"/>
        <end position="157"/>
    </location>
</feature>
<evidence type="ECO:0000313" key="9">
    <source>
        <dbReference type="Proteomes" id="UP000093962"/>
    </source>
</evidence>
<proteinExistence type="inferred from homology"/>
<keyword evidence="4 6" id="KW-1133">Transmembrane helix</keyword>
<dbReference type="GO" id="GO:0016020">
    <property type="term" value="C:membrane"/>
    <property type="evidence" value="ECO:0007669"/>
    <property type="project" value="UniProtKB-SubCell"/>
</dbReference>
<comment type="caution">
    <text evidence="8">The sequence shown here is derived from an EMBL/GenBank/DDBJ whole genome shotgun (WGS) entry which is preliminary data.</text>
</comment>
<feature type="chain" id="PRO_5008295250" evidence="7">
    <location>
        <begin position="30"/>
        <end position="164"/>
    </location>
</feature>
<comment type="similarity">
    <text evidence="2">Belongs to the TspO/BZRP family.</text>
</comment>
<dbReference type="Gene3D" id="1.20.1260.100">
    <property type="entry name" value="TspO/MBR protein"/>
    <property type="match status" value="1"/>
</dbReference>
<dbReference type="PIRSF" id="PIRSF005859">
    <property type="entry name" value="PBR"/>
    <property type="match status" value="1"/>
</dbReference>
<dbReference type="AlphaFoldDB" id="A0A1A0MQK0"/>
<evidence type="ECO:0000256" key="7">
    <source>
        <dbReference type="SAM" id="SignalP"/>
    </source>
</evidence>
<evidence type="ECO:0000256" key="1">
    <source>
        <dbReference type="ARBA" id="ARBA00004141"/>
    </source>
</evidence>
<keyword evidence="5 6" id="KW-0472">Membrane</keyword>
<feature type="transmembrane region" description="Helical" evidence="6">
    <location>
        <begin position="82"/>
        <end position="100"/>
    </location>
</feature>
<keyword evidence="7" id="KW-0732">Signal</keyword>
<dbReference type="FunFam" id="1.20.1260.100:FF:000001">
    <property type="entry name" value="translocator protein 2"/>
    <property type="match status" value="1"/>
</dbReference>
<dbReference type="PANTHER" id="PTHR10057:SF0">
    <property type="entry name" value="TRANSLOCATOR PROTEIN"/>
    <property type="match status" value="1"/>
</dbReference>
<organism evidence="8 9">
    <name type="scientific">Mycolicibacterium mucogenicum</name>
    <name type="common">Mycobacterium mucogenicum</name>
    <dbReference type="NCBI Taxonomy" id="56689"/>
    <lineage>
        <taxon>Bacteria</taxon>
        <taxon>Bacillati</taxon>
        <taxon>Actinomycetota</taxon>
        <taxon>Actinomycetes</taxon>
        <taxon>Mycobacteriales</taxon>
        <taxon>Mycobacteriaceae</taxon>
        <taxon>Mycolicibacterium</taxon>
    </lineage>
</organism>
<dbReference type="OrthoDB" id="9795496at2"/>
<evidence type="ECO:0000256" key="3">
    <source>
        <dbReference type="ARBA" id="ARBA00022692"/>
    </source>
</evidence>
<dbReference type="GO" id="GO:0033013">
    <property type="term" value="P:tetrapyrrole metabolic process"/>
    <property type="evidence" value="ECO:0007669"/>
    <property type="project" value="UniProtKB-ARBA"/>
</dbReference>
<reference evidence="8 9" key="1">
    <citation type="submission" date="2016-06" db="EMBL/GenBank/DDBJ databases">
        <authorList>
            <person name="Kjaerup R.B."/>
            <person name="Dalgaard T.S."/>
            <person name="Juul-Madsen H.R."/>
        </authorList>
    </citation>
    <scope>NUCLEOTIDE SEQUENCE [LARGE SCALE GENOMIC DNA]</scope>
    <source>
        <strain evidence="8 9">1199456.5</strain>
    </source>
</reference>
<dbReference type="EMBL" id="LZSF01000121">
    <property type="protein sequence ID" value="OBA87667.1"/>
    <property type="molecule type" value="Genomic_DNA"/>
</dbReference>
<dbReference type="Proteomes" id="UP000093962">
    <property type="component" value="Unassembled WGS sequence"/>
</dbReference>
<dbReference type="InterPro" id="IPR004307">
    <property type="entry name" value="TspO_MBR"/>
</dbReference>
<dbReference type="RefSeq" id="WP_064858847.1">
    <property type="nucleotide sequence ID" value="NZ_LZSF01000121.1"/>
</dbReference>
<comment type="subcellular location">
    <subcellularLocation>
        <location evidence="1">Membrane</location>
        <topology evidence="1">Multi-pass membrane protein</topology>
    </subcellularLocation>
</comment>
<dbReference type="CDD" id="cd15904">
    <property type="entry name" value="TSPO_MBR"/>
    <property type="match status" value="1"/>
</dbReference>
<protein>
    <submittedName>
        <fullName evidence="8">TspO protein</fullName>
    </submittedName>
</protein>
<dbReference type="InterPro" id="IPR038330">
    <property type="entry name" value="TspO/MBR-related_sf"/>
</dbReference>
<dbReference type="Pfam" id="PF03073">
    <property type="entry name" value="TspO_MBR"/>
    <property type="match status" value="1"/>
</dbReference>
<sequence length="164" mass="17588">MKLKTVGATGAAALVTAIAGGAASGPAVASPWYARLRKPSYQPPRQAFPIVWPLLYADIAVVSADTRDSLVDAEDTQAARRFGAALAINLGLNASWSWIFFNRQRLGAAALTAAALTVSSADLTRRALEVRQLRAAPLAAYPAWCAFATVLSTHIWWLNRRRPS</sequence>
<evidence type="ECO:0000256" key="4">
    <source>
        <dbReference type="ARBA" id="ARBA00022989"/>
    </source>
</evidence>
<evidence type="ECO:0000256" key="6">
    <source>
        <dbReference type="SAM" id="Phobius"/>
    </source>
</evidence>
<evidence type="ECO:0000256" key="2">
    <source>
        <dbReference type="ARBA" id="ARBA00007524"/>
    </source>
</evidence>
<dbReference type="PANTHER" id="PTHR10057">
    <property type="entry name" value="PERIPHERAL-TYPE BENZODIAZEPINE RECEPTOR"/>
    <property type="match status" value="1"/>
</dbReference>
<feature type="signal peptide" evidence="7">
    <location>
        <begin position="1"/>
        <end position="29"/>
    </location>
</feature>